<keyword evidence="10" id="KW-0626">Porin</keyword>
<gene>
    <name evidence="19" type="ORF">ENW50_12550</name>
</gene>
<dbReference type="InterPro" id="IPR049712">
    <property type="entry name" value="Poly_export"/>
</dbReference>
<evidence type="ECO:0000259" key="16">
    <source>
        <dbReference type="Pfam" id="PF02563"/>
    </source>
</evidence>
<dbReference type="Pfam" id="PF02563">
    <property type="entry name" value="Poly_export"/>
    <property type="match status" value="1"/>
</dbReference>
<dbReference type="Pfam" id="PF10531">
    <property type="entry name" value="SLBB"/>
    <property type="match status" value="1"/>
</dbReference>
<dbReference type="GO" id="GO:0006811">
    <property type="term" value="P:monoatomic ion transport"/>
    <property type="evidence" value="ECO:0007669"/>
    <property type="project" value="UniProtKB-KW"/>
</dbReference>
<dbReference type="GO" id="GO:0015288">
    <property type="term" value="F:porin activity"/>
    <property type="evidence" value="ECO:0007669"/>
    <property type="project" value="UniProtKB-KW"/>
</dbReference>
<dbReference type="GO" id="GO:0009279">
    <property type="term" value="C:cell outer membrane"/>
    <property type="evidence" value="ECO:0007669"/>
    <property type="project" value="UniProtKB-SubCell"/>
</dbReference>
<proteinExistence type="inferred from homology"/>
<evidence type="ECO:0000256" key="13">
    <source>
        <dbReference type="ARBA" id="ARBA00023237"/>
    </source>
</evidence>
<comment type="caution">
    <text evidence="19">The sequence shown here is derived from an EMBL/GenBank/DDBJ whole genome shotgun (WGS) entry which is preliminary data.</text>
</comment>
<keyword evidence="12" id="KW-0564">Palmitate</keyword>
<evidence type="ECO:0000256" key="4">
    <source>
        <dbReference type="ARBA" id="ARBA00022452"/>
    </source>
</evidence>
<evidence type="ECO:0000259" key="18">
    <source>
        <dbReference type="Pfam" id="PF22461"/>
    </source>
</evidence>
<comment type="similarity">
    <text evidence="2">Belongs to the BexD/CtrA/VexA family.</text>
</comment>
<evidence type="ECO:0000256" key="11">
    <source>
        <dbReference type="ARBA" id="ARBA00023136"/>
    </source>
</evidence>
<dbReference type="EMBL" id="DTKL01000078">
    <property type="protein sequence ID" value="HGY95495.1"/>
    <property type="molecule type" value="Genomic_DNA"/>
</dbReference>
<reference evidence="19" key="1">
    <citation type="journal article" date="2020" name="mSystems">
        <title>Genome- and Community-Level Interaction Insights into Carbon Utilization and Element Cycling Functions of Hydrothermarchaeota in Hydrothermal Sediment.</title>
        <authorList>
            <person name="Zhou Z."/>
            <person name="Liu Y."/>
            <person name="Xu W."/>
            <person name="Pan J."/>
            <person name="Luo Z.H."/>
            <person name="Li M."/>
        </authorList>
    </citation>
    <scope>NUCLEOTIDE SEQUENCE [LARGE SCALE GENOMIC DNA]</scope>
    <source>
        <strain evidence="19">SpSt-855</strain>
    </source>
</reference>
<dbReference type="Gene3D" id="3.30.1950.10">
    <property type="entry name" value="wza like domain"/>
    <property type="match status" value="1"/>
</dbReference>
<accession>A0A7V4XUT5</accession>
<evidence type="ECO:0000256" key="2">
    <source>
        <dbReference type="ARBA" id="ARBA00009450"/>
    </source>
</evidence>
<evidence type="ECO:0008006" key="20">
    <source>
        <dbReference type="Google" id="ProtNLM"/>
    </source>
</evidence>
<evidence type="ECO:0000256" key="7">
    <source>
        <dbReference type="ARBA" id="ARBA00022729"/>
    </source>
</evidence>
<name>A0A7V4XUT5_9BACT</name>
<keyword evidence="13" id="KW-0998">Cell outer membrane</keyword>
<dbReference type="GO" id="GO:0046930">
    <property type="term" value="C:pore complex"/>
    <property type="evidence" value="ECO:0007669"/>
    <property type="project" value="UniProtKB-KW"/>
</dbReference>
<evidence type="ECO:0000256" key="8">
    <source>
        <dbReference type="ARBA" id="ARBA00023047"/>
    </source>
</evidence>
<keyword evidence="15" id="KW-1133">Transmembrane helix</keyword>
<keyword evidence="9" id="KW-0406">Ion transport</keyword>
<keyword evidence="14" id="KW-0449">Lipoprotein</keyword>
<organism evidence="19">
    <name type="scientific">Acidobacterium capsulatum</name>
    <dbReference type="NCBI Taxonomy" id="33075"/>
    <lineage>
        <taxon>Bacteria</taxon>
        <taxon>Pseudomonadati</taxon>
        <taxon>Acidobacteriota</taxon>
        <taxon>Terriglobia</taxon>
        <taxon>Terriglobales</taxon>
        <taxon>Acidobacteriaceae</taxon>
        <taxon>Acidobacterium</taxon>
    </lineage>
</organism>
<evidence type="ECO:0000256" key="10">
    <source>
        <dbReference type="ARBA" id="ARBA00023114"/>
    </source>
</evidence>
<dbReference type="InterPro" id="IPR003715">
    <property type="entry name" value="Poly_export_N"/>
</dbReference>
<keyword evidence="6 15" id="KW-0812">Transmembrane</keyword>
<dbReference type="InterPro" id="IPR019554">
    <property type="entry name" value="Soluble_ligand-bd"/>
</dbReference>
<feature type="transmembrane region" description="Helical" evidence="15">
    <location>
        <begin position="81"/>
        <end position="105"/>
    </location>
</feature>
<dbReference type="PANTHER" id="PTHR33619:SF3">
    <property type="entry name" value="POLYSACCHARIDE EXPORT PROTEIN GFCE-RELATED"/>
    <property type="match status" value="1"/>
</dbReference>
<evidence type="ECO:0000313" key="19">
    <source>
        <dbReference type="EMBL" id="HGY95495.1"/>
    </source>
</evidence>
<feature type="domain" description="Soluble ligand binding" evidence="17">
    <location>
        <begin position="202"/>
        <end position="247"/>
    </location>
</feature>
<feature type="domain" description="Polysaccharide export protein N-terminal" evidence="16">
    <location>
        <begin position="119"/>
        <end position="194"/>
    </location>
</feature>
<dbReference type="Pfam" id="PF22461">
    <property type="entry name" value="SLBB_2"/>
    <property type="match status" value="1"/>
</dbReference>
<evidence type="ECO:0000256" key="1">
    <source>
        <dbReference type="ARBA" id="ARBA00004571"/>
    </source>
</evidence>
<feature type="domain" description="SLBB" evidence="18">
    <location>
        <begin position="284"/>
        <end position="363"/>
    </location>
</feature>
<dbReference type="PANTHER" id="PTHR33619">
    <property type="entry name" value="POLYSACCHARIDE EXPORT PROTEIN GFCE-RELATED"/>
    <property type="match status" value="1"/>
</dbReference>
<evidence type="ECO:0000256" key="6">
    <source>
        <dbReference type="ARBA" id="ARBA00022692"/>
    </source>
</evidence>
<dbReference type="GO" id="GO:0015159">
    <property type="term" value="F:polysaccharide transmembrane transporter activity"/>
    <property type="evidence" value="ECO:0007669"/>
    <property type="project" value="InterPro"/>
</dbReference>
<keyword evidence="5" id="KW-0762">Sugar transport</keyword>
<dbReference type="Gene3D" id="3.10.560.10">
    <property type="entry name" value="Outer membrane lipoprotein wza domain like"/>
    <property type="match status" value="2"/>
</dbReference>
<keyword evidence="7" id="KW-0732">Signal</keyword>
<sequence>MARKPQGGVRMRWRVSGVSWMRSLCGHAFGCRDGLRGFALWVRQPFFGGLWPKCRSLHFAPAGRFGRDDKSSRDSAMRRRVCVPVPSGGWLSLLLLAAIPFASWAQQSPGPKLLHRASPPESLRIGPGDLLEVTVLREPELTQHVRVLDSGDVTLPLVGAVEVNDESSVQAAASIAKAYEKGDFLKHPQVSVTIEQFATQTVAVLGEVAHPGTVTITTSRSLLDVLAMAGGLTKEADRHITIERGGPWGEQIHIFLPNNSADELKADVSVEPGDRILVPKAGIVYVLGDVGHPGGYVMQDNSRLTVLQALALAAGANKTAADRHARLLRKTETGYKEEPIPLRAMERGDKPDMQLKADDVLFVPFSARKNILLGGAGILASASAALIYARP</sequence>
<protein>
    <recommendedName>
        <fullName evidence="20">Soluble ligand binding domain-containing protein</fullName>
    </recommendedName>
</protein>
<keyword evidence="8" id="KW-0625">Polysaccharide transport</keyword>
<evidence type="ECO:0000256" key="5">
    <source>
        <dbReference type="ARBA" id="ARBA00022597"/>
    </source>
</evidence>
<keyword evidence="3" id="KW-0813">Transport</keyword>
<evidence type="ECO:0000259" key="17">
    <source>
        <dbReference type="Pfam" id="PF10531"/>
    </source>
</evidence>
<evidence type="ECO:0000256" key="9">
    <source>
        <dbReference type="ARBA" id="ARBA00023065"/>
    </source>
</evidence>
<keyword evidence="11 15" id="KW-0472">Membrane</keyword>
<evidence type="ECO:0000256" key="12">
    <source>
        <dbReference type="ARBA" id="ARBA00023139"/>
    </source>
</evidence>
<dbReference type="AlphaFoldDB" id="A0A7V4XUT5"/>
<comment type="subcellular location">
    <subcellularLocation>
        <location evidence="1">Cell outer membrane</location>
        <topology evidence="1">Multi-pass membrane protein</topology>
    </subcellularLocation>
</comment>
<keyword evidence="4" id="KW-1134">Transmembrane beta strand</keyword>
<evidence type="ECO:0000256" key="3">
    <source>
        <dbReference type="ARBA" id="ARBA00022448"/>
    </source>
</evidence>
<evidence type="ECO:0000256" key="14">
    <source>
        <dbReference type="ARBA" id="ARBA00023288"/>
    </source>
</evidence>
<dbReference type="InterPro" id="IPR054765">
    <property type="entry name" value="SLBB_dom"/>
</dbReference>
<evidence type="ECO:0000256" key="15">
    <source>
        <dbReference type="SAM" id="Phobius"/>
    </source>
</evidence>